<dbReference type="Pfam" id="PF00017">
    <property type="entry name" value="SH2"/>
    <property type="match status" value="1"/>
</dbReference>
<evidence type="ECO:0000313" key="5">
    <source>
        <dbReference type="EMBL" id="LAC19826.1"/>
    </source>
</evidence>
<dbReference type="AlphaFoldDB" id="A0A2P2HZR7"/>
<feature type="compositionally biased region" description="Basic residues" evidence="2">
    <location>
        <begin position="228"/>
        <end position="237"/>
    </location>
</feature>
<feature type="compositionally biased region" description="Low complexity" evidence="2">
    <location>
        <begin position="375"/>
        <end position="390"/>
    </location>
</feature>
<keyword evidence="1" id="KW-0727">SH2 domain</keyword>
<evidence type="ECO:0000256" key="2">
    <source>
        <dbReference type="SAM" id="MobiDB-lite"/>
    </source>
</evidence>
<dbReference type="SMART" id="SM00252">
    <property type="entry name" value="SH2"/>
    <property type="match status" value="1"/>
</dbReference>
<dbReference type="PANTHER" id="PTHR15832:SF2">
    <property type="entry name" value="SH2 DOMAIN-CONTAINING PROTEIN"/>
    <property type="match status" value="1"/>
</dbReference>
<feature type="region of interest" description="Disordered" evidence="2">
    <location>
        <begin position="677"/>
        <end position="696"/>
    </location>
</feature>
<feature type="compositionally biased region" description="Low complexity" evidence="2">
    <location>
        <begin position="151"/>
        <end position="197"/>
    </location>
</feature>
<feature type="compositionally biased region" description="Polar residues" evidence="2">
    <location>
        <begin position="315"/>
        <end position="334"/>
    </location>
</feature>
<protein>
    <submittedName>
        <fullName evidence="4">Ras guanine nucleotide exchange factor Y-like</fullName>
    </submittedName>
</protein>
<name>A0A2P2HZR7_9CRUS</name>
<organism evidence="4">
    <name type="scientific">Hirondellea gigas</name>
    <dbReference type="NCBI Taxonomy" id="1518452"/>
    <lineage>
        <taxon>Eukaryota</taxon>
        <taxon>Metazoa</taxon>
        <taxon>Ecdysozoa</taxon>
        <taxon>Arthropoda</taxon>
        <taxon>Crustacea</taxon>
        <taxon>Multicrustacea</taxon>
        <taxon>Malacostraca</taxon>
        <taxon>Eumalacostraca</taxon>
        <taxon>Peracarida</taxon>
        <taxon>Amphipoda</taxon>
        <taxon>Amphilochidea</taxon>
        <taxon>Lysianassida</taxon>
        <taxon>Lysianassidira</taxon>
        <taxon>Lysianassoidea</taxon>
        <taxon>Lysianassidae</taxon>
        <taxon>Hirondellea</taxon>
    </lineage>
</organism>
<feature type="compositionally biased region" description="Low complexity" evidence="2">
    <location>
        <begin position="467"/>
        <end position="520"/>
    </location>
</feature>
<feature type="compositionally biased region" description="Polar residues" evidence="2">
    <location>
        <begin position="521"/>
        <end position="531"/>
    </location>
</feature>
<dbReference type="CDD" id="cd00173">
    <property type="entry name" value="SH2"/>
    <property type="match status" value="1"/>
</dbReference>
<reference evidence="4" key="2">
    <citation type="journal article" date="2018" name="Biosci. Biotechnol. Biochem.">
        <title>Polysaccharide hydrolase of the hadal zone amphipods Hirondellea gigas.</title>
        <authorList>
            <person name="Kobayashi H."/>
            <person name="Nagahama T."/>
            <person name="Arai W."/>
            <person name="Sasagawa Y."/>
            <person name="Umeda M."/>
            <person name="Hayashi T."/>
            <person name="Nikaido I."/>
            <person name="Watanabe H."/>
            <person name="Oguri K."/>
            <person name="Kitazato H."/>
            <person name="Fujioka K."/>
            <person name="Kido Y."/>
            <person name="Takami H."/>
        </authorList>
    </citation>
    <scope>NUCLEOTIDE SEQUENCE</scope>
    <source>
        <tissue evidence="4">Whole body</tissue>
    </source>
</reference>
<evidence type="ECO:0000313" key="4">
    <source>
        <dbReference type="EMBL" id="LAB67274.1"/>
    </source>
</evidence>
<dbReference type="EMBL" id="IACF01001582">
    <property type="protein sequence ID" value="LAB67274.1"/>
    <property type="molecule type" value="mRNA"/>
</dbReference>
<accession>A0A2P2HZR7</accession>
<feature type="region of interest" description="Disordered" evidence="2">
    <location>
        <begin position="464"/>
        <end position="567"/>
    </location>
</feature>
<feature type="compositionally biased region" description="Low complexity" evidence="2">
    <location>
        <begin position="532"/>
        <end position="552"/>
    </location>
</feature>
<dbReference type="Gene3D" id="3.30.505.10">
    <property type="entry name" value="SH2 domain"/>
    <property type="match status" value="1"/>
</dbReference>
<feature type="compositionally biased region" description="Pro residues" evidence="2">
    <location>
        <begin position="139"/>
        <end position="150"/>
    </location>
</feature>
<proteinExistence type="evidence at transcript level"/>
<dbReference type="SUPFAM" id="SSF55550">
    <property type="entry name" value="SH2 domain"/>
    <property type="match status" value="1"/>
</dbReference>
<dbReference type="PANTHER" id="PTHR15832">
    <property type="entry name" value="SHC (SRC HOMOLOGY DOMAIN C-TERMINAL) ADAPTOR HOMOLOG"/>
    <property type="match status" value="1"/>
</dbReference>
<feature type="domain" description="SH2" evidence="3">
    <location>
        <begin position="578"/>
        <end position="677"/>
    </location>
</feature>
<feature type="region of interest" description="Disordered" evidence="2">
    <location>
        <begin position="134"/>
        <end position="291"/>
    </location>
</feature>
<dbReference type="PROSITE" id="PS50001">
    <property type="entry name" value="SH2"/>
    <property type="match status" value="1"/>
</dbReference>
<feature type="compositionally biased region" description="Low complexity" evidence="2">
    <location>
        <begin position="206"/>
        <end position="219"/>
    </location>
</feature>
<sequence length="710" mass="76470">MGRLRAWHNLPPVLQCSKYRRLLENSSTNSLQQLNGATNDDDVAADCSGGLSDSCSDIREKKCKRSKVSGSGKPSKKKDNTRQLIQESFQELMSYSCGQCGHVQTLQAEELKSILGHAFRLAYAAHLQKAAGIHDYPGASPPPPPSPPPVVSCHRTATTTTATSASSRRHLTSQSLHSLHSSTHQHLLHQSSSPSSLKDTIHAGYSSSTNNSDNSSSASIDKQSVGRLHPHPHSHTHTHTDQRPCDQTCLGTSEISNTNSGGNSSSSSGVSSIVGGGVSSGGGSRRAKMRSPACLPGLQQQQQNCDIDLHHRLQSNDSSNLSPHSDTSNSPTDHNSSHRLLDKPPLLKNFSVPPLEDAPLPPTSSPTHHLVEPCSSSNNNNNNLTNNLNTGGSTTVGGYVNEGNKHNNAAPIDCCSTSTVLVHNIALSESDNILSNTQSTSNSIALINASTHSPLHSFHSIHLQSPLHSTHSQSSNHSSHSTHSQSPFHSSHSQSPHHSTHSQSPLHSSQSPLHSTHSQSPIQSTLSPVHLSQSPHHSTQSSVVSSQSSNHCPSPPPLPERSDSLTVPDEPHLRAAAWFQAGIPREIALEVLGQEPLGAFLVRESSSKPGCYALSLRVPTDFATAGIAHYLIVRTNRGYRIKGFTKEFPTLRTLITHHSVMPELLPVPLLLTRHNPAYQPQQDPAKDQNEEDPDYNTLSDFRKMMAELNV</sequence>
<feature type="region of interest" description="Disordered" evidence="2">
    <location>
        <begin position="314"/>
        <end position="390"/>
    </location>
</feature>
<feature type="compositionally biased region" description="Gly residues" evidence="2">
    <location>
        <begin position="274"/>
        <end position="284"/>
    </location>
</feature>
<dbReference type="InterPro" id="IPR000980">
    <property type="entry name" value="SH2"/>
</dbReference>
<feature type="compositionally biased region" description="Low complexity" evidence="2">
    <location>
        <begin position="251"/>
        <end position="273"/>
    </location>
</feature>
<dbReference type="InterPro" id="IPR036860">
    <property type="entry name" value="SH2_dom_sf"/>
</dbReference>
<evidence type="ECO:0000259" key="3">
    <source>
        <dbReference type="PROSITE" id="PS50001"/>
    </source>
</evidence>
<dbReference type="PRINTS" id="PR00401">
    <property type="entry name" value="SH2DOMAIN"/>
</dbReference>
<reference evidence="5" key="1">
    <citation type="submission" date="2017-11" db="EMBL/GenBank/DDBJ databases">
        <title>The sensing device of the deep-sea amphipod.</title>
        <authorList>
            <person name="Kobayashi H."/>
            <person name="Nagahama T."/>
            <person name="Arai W."/>
            <person name="Sasagawa Y."/>
            <person name="Umeda M."/>
            <person name="Hayashi T."/>
            <person name="Nikaido I."/>
            <person name="Watanabe H."/>
            <person name="Oguri K."/>
            <person name="Kitazato H."/>
            <person name="Fujioka K."/>
            <person name="Kido Y."/>
            <person name="Takami H."/>
        </authorList>
    </citation>
    <scope>NUCLEOTIDE SEQUENCE</scope>
    <source>
        <tissue evidence="5">Whole body</tissue>
    </source>
</reference>
<evidence type="ECO:0000256" key="1">
    <source>
        <dbReference type="PROSITE-ProRule" id="PRU00191"/>
    </source>
</evidence>
<dbReference type="EMBL" id="IACT01000410">
    <property type="protein sequence ID" value="LAC19826.1"/>
    <property type="molecule type" value="mRNA"/>
</dbReference>